<comment type="caution">
    <text evidence="1">The sequence shown here is derived from an EMBL/GenBank/DDBJ whole genome shotgun (WGS) entry which is preliminary data.</text>
</comment>
<dbReference type="EMBL" id="WWCN01000006">
    <property type="protein sequence ID" value="MYM23221.1"/>
    <property type="molecule type" value="Genomic_DNA"/>
</dbReference>
<name>A0A6L8KFI1_9BURK</name>
<dbReference type="AlphaFoldDB" id="A0A6L8KFI1"/>
<gene>
    <name evidence="1" type="ORF">GTP46_11245</name>
</gene>
<sequence length="115" mass="12491">MEIFIGGDLNKKLITEAVKTVNNLSKDIGGNLLSGQEMRVVEYLQIQRSILDALEDKLAAAGDFKAEQSLEKALKAVSGKMDAMTPFNPAIAAESLQSWDERGVSLPSLVDRQQA</sequence>
<dbReference type="Proteomes" id="UP000479335">
    <property type="component" value="Unassembled WGS sequence"/>
</dbReference>
<evidence type="ECO:0000313" key="1">
    <source>
        <dbReference type="EMBL" id="MYM23221.1"/>
    </source>
</evidence>
<accession>A0A6L8KFI1</accession>
<dbReference type="RefSeq" id="WP_161006715.1">
    <property type="nucleotide sequence ID" value="NZ_WWCN01000006.1"/>
</dbReference>
<organism evidence="1 2">
    <name type="scientific">Duganella flavida</name>
    <dbReference type="NCBI Taxonomy" id="2692175"/>
    <lineage>
        <taxon>Bacteria</taxon>
        <taxon>Pseudomonadati</taxon>
        <taxon>Pseudomonadota</taxon>
        <taxon>Betaproteobacteria</taxon>
        <taxon>Burkholderiales</taxon>
        <taxon>Oxalobacteraceae</taxon>
        <taxon>Telluria group</taxon>
        <taxon>Duganella</taxon>
    </lineage>
</organism>
<evidence type="ECO:0000313" key="2">
    <source>
        <dbReference type="Proteomes" id="UP000479335"/>
    </source>
</evidence>
<protein>
    <submittedName>
        <fullName evidence="1">Uncharacterized protein</fullName>
    </submittedName>
</protein>
<keyword evidence="2" id="KW-1185">Reference proteome</keyword>
<proteinExistence type="predicted"/>
<reference evidence="1 2" key="1">
    <citation type="submission" date="2019-12" db="EMBL/GenBank/DDBJ databases">
        <title>Novel species isolated from a subtropical stream in China.</title>
        <authorList>
            <person name="Lu H."/>
        </authorList>
    </citation>
    <scope>NUCLEOTIDE SEQUENCE [LARGE SCALE GENOMIC DNA]</scope>
    <source>
        <strain evidence="1 2">FT135W</strain>
    </source>
</reference>